<dbReference type="InterPro" id="IPR036188">
    <property type="entry name" value="FAD/NAD-bd_sf"/>
</dbReference>
<dbReference type="PANTHER" id="PTHR42877">
    <property type="entry name" value="L-ORNITHINE N(5)-MONOOXYGENASE-RELATED"/>
    <property type="match status" value="1"/>
</dbReference>
<name>A0A511MCK1_9NOCA</name>
<dbReference type="Pfam" id="PF00743">
    <property type="entry name" value="FMO-like"/>
    <property type="match status" value="1"/>
</dbReference>
<evidence type="ECO:0000313" key="6">
    <source>
        <dbReference type="Proteomes" id="UP000321424"/>
    </source>
</evidence>
<dbReference type="PANTHER" id="PTHR42877:SF4">
    <property type="entry name" value="FAD_NAD(P)-BINDING DOMAIN-CONTAINING PROTEIN-RELATED"/>
    <property type="match status" value="1"/>
</dbReference>
<evidence type="ECO:0000256" key="1">
    <source>
        <dbReference type="ARBA" id="ARBA00010139"/>
    </source>
</evidence>
<dbReference type="InterPro" id="IPR020946">
    <property type="entry name" value="Flavin_mOase-like"/>
</dbReference>
<dbReference type="InterPro" id="IPR051209">
    <property type="entry name" value="FAD-bind_Monooxygenase_sf"/>
</dbReference>
<evidence type="ECO:0000256" key="3">
    <source>
        <dbReference type="ARBA" id="ARBA00022827"/>
    </source>
</evidence>
<keyword evidence="6" id="KW-1185">Reference proteome</keyword>
<dbReference type="Proteomes" id="UP000321424">
    <property type="component" value="Unassembled WGS sequence"/>
</dbReference>
<dbReference type="GO" id="GO:0050660">
    <property type="term" value="F:flavin adenine dinucleotide binding"/>
    <property type="evidence" value="ECO:0007669"/>
    <property type="project" value="InterPro"/>
</dbReference>
<dbReference type="AlphaFoldDB" id="A0A511MCK1"/>
<dbReference type="RefSeq" id="WP_186818415.1">
    <property type="nucleotide sequence ID" value="NZ_BJXA01000015.1"/>
</dbReference>
<sequence>MTGSTPTVAIIGAGFGGLAAAIELGRNGIHSYRVFERGDSAGGVWRANTYPGAACDVPSPAYCFSYELETEWSARYGSQPEIHRYLQRCADKYGVTPKISFDTEVTAATFVDGRWRLTFADGDSQEFDALICATGQLSRPKIPELPGLDIFAGNQFHSAEWDHSVQLSGKRVAVVGSGASAVQLVPAIVDEVAELHVVQRSPYWVGNKYNHRGDGLMHRLVHRIPGLPRLQHNAEWLWYELRVPMIFNRADPLRHIYHALLRAKIRREIRDPLLRKMVTPHYKVGCNRVLLSNDWYPALERSHVGVYAEGVQQVGPRGLVLADGTEIDVDVIVWCTGFTPNEYLAPIEITGRDGRSLHTEWKDGPQAYLGICAAGYPNLFMMYGPNTGSLTNTITFLLEKQARYIRMALQHLERTGGWLDVRPEVQEQFNEKLQKRAHATVFTSGCPGWYHTDSGKVFAVWPGSHVAYARATRELVLAEYEQAAG</sequence>
<accession>A0A511MCK1</accession>
<protein>
    <submittedName>
        <fullName evidence="5">Flavin-binding monooxygenase</fullName>
    </submittedName>
</protein>
<dbReference type="SUPFAM" id="SSF51905">
    <property type="entry name" value="FAD/NAD(P)-binding domain"/>
    <property type="match status" value="2"/>
</dbReference>
<evidence type="ECO:0000313" key="5">
    <source>
        <dbReference type="EMBL" id="GEM38395.1"/>
    </source>
</evidence>
<comment type="caution">
    <text evidence="5">The sequence shown here is derived from an EMBL/GenBank/DDBJ whole genome shotgun (WGS) entry which is preliminary data.</text>
</comment>
<keyword evidence="2" id="KW-0285">Flavoprotein</keyword>
<dbReference type="Gene3D" id="3.50.50.60">
    <property type="entry name" value="FAD/NAD(P)-binding domain"/>
    <property type="match status" value="2"/>
</dbReference>
<dbReference type="EMBL" id="BJXA01000015">
    <property type="protein sequence ID" value="GEM38395.1"/>
    <property type="molecule type" value="Genomic_DNA"/>
</dbReference>
<dbReference type="PRINTS" id="PR00469">
    <property type="entry name" value="PNDRDTASEII"/>
</dbReference>
<organism evidence="5 6">
    <name type="scientific">Nocardia ninae NBRC 108245</name>
    <dbReference type="NCBI Taxonomy" id="1210091"/>
    <lineage>
        <taxon>Bacteria</taxon>
        <taxon>Bacillati</taxon>
        <taxon>Actinomycetota</taxon>
        <taxon>Actinomycetes</taxon>
        <taxon>Mycobacteriales</taxon>
        <taxon>Nocardiaceae</taxon>
        <taxon>Nocardia</taxon>
    </lineage>
</organism>
<comment type="similarity">
    <text evidence="1">Belongs to the FAD-binding monooxygenase family.</text>
</comment>
<gene>
    <name evidence="5" type="ORF">NN4_29140</name>
</gene>
<evidence type="ECO:0000256" key="2">
    <source>
        <dbReference type="ARBA" id="ARBA00022630"/>
    </source>
</evidence>
<dbReference type="GO" id="GO:0004499">
    <property type="term" value="F:N,N-dimethylaniline monooxygenase activity"/>
    <property type="evidence" value="ECO:0007669"/>
    <property type="project" value="InterPro"/>
</dbReference>
<evidence type="ECO:0000256" key="4">
    <source>
        <dbReference type="ARBA" id="ARBA00023002"/>
    </source>
</evidence>
<keyword evidence="5" id="KW-0503">Monooxygenase</keyword>
<dbReference type="PRINTS" id="PR00368">
    <property type="entry name" value="FADPNR"/>
</dbReference>
<dbReference type="GO" id="GO:0050661">
    <property type="term" value="F:NADP binding"/>
    <property type="evidence" value="ECO:0007669"/>
    <property type="project" value="InterPro"/>
</dbReference>
<reference evidence="5 6" key="1">
    <citation type="submission" date="2019-07" db="EMBL/GenBank/DDBJ databases">
        <title>Whole genome shotgun sequence of Nocardia ninae NBRC 108245.</title>
        <authorList>
            <person name="Hosoyama A."/>
            <person name="Uohara A."/>
            <person name="Ohji S."/>
            <person name="Ichikawa N."/>
        </authorList>
    </citation>
    <scope>NUCLEOTIDE SEQUENCE [LARGE SCALE GENOMIC DNA]</scope>
    <source>
        <strain evidence="5 6">NBRC 108245</strain>
    </source>
</reference>
<keyword evidence="4" id="KW-0560">Oxidoreductase</keyword>
<proteinExistence type="inferred from homology"/>
<keyword evidence="3" id="KW-0274">FAD</keyword>